<evidence type="ECO:0000259" key="14">
    <source>
        <dbReference type="PROSITE" id="PS51296"/>
    </source>
</evidence>
<evidence type="ECO:0000313" key="15">
    <source>
        <dbReference type="EMBL" id="KAK8954888.1"/>
    </source>
</evidence>
<evidence type="ECO:0000256" key="6">
    <source>
        <dbReference type="ARBA" id="ARBA00022714"/>
    </source>
</evidence>
<evidence type="ECO:0000256" key="10">
    <source>
        <dbReference type="ARBA" id="ARBA00023002"/>
    </source>
</evidence>
<keyword evidence="13" id="KW-0472">Membrane</keyword>
<keyword evidence="3" id="KW-0150">Chloroplast</keyword>
<gene>
    <name evidence="15" type="ORF">KSP39_PZI002280</name>
</gene>
<reference evidence="15 16" key="1">
    <citation type="journal article" date="2022" name="Nat. Plants">
        <title>Genomes of leafy and leafless Platanthera orchids illuminate the evolution of mycoheterotrophy.</title>
        <authorList>
            <person name="Li M.H."/>
            <person name="Liu K.W."/>
            <person name="Li Z."/>
            <person name="Lu H.C."/>
            <person name="Ye Q.L."/>
            <person name="Zhang D."/>
            <person name="Wang J.Y."/>
            <person name="Li Y.F."/>
            <person name="Zhong Z.M."/>
            <person name="Liu X."/>
            <person name="Yu X."/>
            <person name="Liu D.K."/>
            <person name="Tu X.D."/>
            <person name="Liu B."/>
            <person name="Hao Y."/>
            <person name="Liao X.Y."/>
            <person name="Jiang Y.T."/>
            <person name="Sun W.H."/>
            <person name="Chen J."/>
            <person name="Chen Y.Q."/>
            <person name="Ai Y."/>
            <person name="Zhai J.W."/>
            <person name="Wu S.S."/>
            <person name="Zhou Z."/>
            <person name="Hsiao Y.Y."/>
            <person name="Wu W.L."/>
            <person name="Chen Y.Y."/>
            <person name="Lin Y.F."/>
            <person name="Hsu J.L."/>
            <person name="Li C.Y."/>
            <person name="Wang Z.W."/>
            <person name="Zhao X."/>
            <person name="Zhong W.Y."/>
            <person name="Ma X.K."/>
            <person name="Ma L."/>
            <person name="Huang J."/>
            <person name="Chen G.Z."/>
            <person name="Huang M.Z."/>
            <person name="Huang L."/>
            <person name="Peng D.H."/>
            <person name="Luo Y.B."/>
            <person name="Zou S.Q."/>
            <person name="Chen S.P."/>
            <person name="Lan S."/>
            <person name="Tsai W.C."/>
            <person name="Van de Peer Y."/>
            <person name="Liu Z.J."/>
        </authorList>
    </citation>
    <scope>NUCLEOTIDE SEQUENCE [LARGE SCALE GENOMIC DNA]</scope>
    <source>
        <strain evidence="15">Lor287</strain>
    </source>
</reference>
<keyword evidence="5" id="KW-0812">Transmembrane</keyword>
<dbReference type="InterPro" id="IPR013626">
    <property type="entry name" value="PaO"/>
</dbReference>
<dbReference type="GO" id="GO:0016020">
    <property type="term" value="C:membrane"/>
    <property type="evidence" value="ECO:0007669"/>
    <property type="project" value="UniProtKB-SubCell"/>
</dbReference>
<keyword evidence="7" id="KW-0479">Metal-binding</keyword>
<dbReference type="GO" id="GO:0010277">
    <property type="term" value="F:chlorophyllide a oxygenase activity"/>
    <property type="evidence" value="ECO:0007669"/>
    <property type="project" value="InterPro"/>
</dbReference>
<evidence type="ECO:0000256" key="12">
    <source>
        <dbReference type="ARBA" id="ARBA00023014"/>
    </source>
</evidence>
<evidence type="ECO:0000256" key="4">
    <source>
        <dbReference type="ARBA" id="ARBA00022640"/>
    </source>
</evidence>
<dbReference type="PANTHER" id="PTHR21266">
    <property type="entry name" value="IRON-SULFUR DOMAIN CONTAINING PROTEIN"/>
    <property type="match status" value="1"/>
</dbReference>
<evidence type="ECO:0000256" key="8">
    <source>
        <dbReference type="ARBA" id="ARBA00022946"/>
    </source>
</evidence>
<evidence type="ECO:0000256" key="11">
    <source>
        <dbReference type="ARBA" id="ARBA00023004"/>
    </source>
</evidence>
<dbReference type="SUPFAM" id="SSF55961">
    <property type="entry name" value="Bet v1-like"/>
    <property type="match status" value="1"/>
</dbReference>
<organism evidence="15 16">
    <name type="scientific">Platanthera zijinensis</name>
    <dbReference type="NCBI Taxonomy" id="2320716"/>
    <lineage>
        <taxon>Eukaryota</taxon>
        <taxon>Viridiplantae</taxon>
        <taxon>Streptophyta</taxon>
        <taxon>Embryophyta</taxon>
        <taxon>Tracheophyta</taxon>
        <taxon>Spermatophyta</taxon>
        <taxon>Magnoliopsida</taxon>
        <taxon>Liliopsida</taxon>
        <taxon>Asparagales</taxon>
        <taxon>Orchidaceae</taxon>
        <taxon>Orchidoideae</taxon>
        <taxon>Orchideae</taxon>
        <taxon>Orchidinae</taxon>
        <taxon>Platanthera</taxon>
    </lineage>
</organism>
<dbReference type="InterPro" id="IPR017941">
    <property type="entry name" value="Rieske_2Fe-2S"/>
</dbReference>
<dbReference type="EMBL" id="JBBWWQ010000002">
    <property type="protein sequence ID" value="KAK8954888.1"/>
    <property type="molecule type" value="Genomic_DNA"/>
</dbReference>
<dbReference type="Proteomes" id="UP001418222">
    <property type="component" value="Unassembled WGS sequence"/>
</dbReference>
<dbReference type="InterPro" id="IPR036922">
    <property type="entry name" value="Rieske_2Fe-2S_sf"/>
</dbReference>
<evidence type="ECO:0000256" key="3">
    <source>
        <dbReference type="ARBA" id="ARBA00022528"/>
    </source>
</evidence>
<keyword evidence="11" id="KW-0408">Iron</keyword>
<proteinExistence type="predicted"/>
<sequence length="512" mass="58667">MDAFSLTFFPSSSPFFLSSKPYLPPLLSRLPSSQSRSHPFFKNLPRVSTSDSPSAVVPVEDPIATGDISGEKFDWYSHWYPVAPVCDLDKRAPRAVTVLGLDLVVWWDREEGQWRVFEDRCPHRLAPLSEGRIDPWGRLQCVYHGWCFDGHGNCKLIPQAPADGPAVNTSTKACVSSYPCCVQNNIVWFWPKNEDQCKDILMKYKPPSMSELDDPSYTCTMGMRDIPYGYDVLIENLMDPAHVPYAHHKIMRIRKGSPLLTRDREGGVPVEITIEKLDINGFLAKNQFGYGEFVAPCLYHANFLKGQRRILLIFYCVPVNPGKSRLIWVFPRNFSIWIDQIVPRWMFHVGENLILDSDLYLLHIEERKIADAGSSNWQKTCFVPTKSDAMVITFRRWLKKYSNNLIDWANKVGTHLSPTPPREQLMDRYWTHVVHCRSCNLALKWLRVLEVSLPVISISLIGIVAASKQLVNSAARRTALVSMAVLCFAASRWLSHFIYKTFYFHDYSHAFV</sequence>
<evidence type="ECO:0000256" key="13">
    <source>
        <dbReference type="ARBA" id="ARBA00023136"/>
    </source>
</evidence>
<comment type="caution">
    <text evidence="15">The sequence shown here is derived from an EMBL/GenBank/DDBJ whole genome shotgun (WGS) entry which is preliminary data.</text>
</comment>
<protein>
    <recommendedName>
        <fullName evidence="14">Rieske domain-containing protein</fullName>
    </recommendedName>
</protein>
<keyword evidence="9" id="KW-1133">Transmembrane helix</keyword>
<comment type="subcellular location">
    <subcellularLocation>
        <location evidence="2">Membrane</location>
    </subcellularLocation>
    <subcellularLocation>
        <location evidence="1">Plastid</location>
        <location evidence="1">Chloroplast</location>
    </subcellularLocation>
</comment>
<dbReference type="Gene3D" id="3.90.380.10">
    <property type="entry name" value="Naphthalene 1,2-dioxygenase Alpha Subunit, Chain A, domain 1"/>
    <property type="match status" value="1"/>
</dbReference>
<evidence type="ECO:0000256" key="2">
    <source>
        <dbReference type="ARBA" id="ARBA00004370"/>
    </source>
</evidence>
<dbReference type="PROSITE" id="PS51296">
    <property type="entry name" value="RIESKE"/>
    <property type="match status" value="1"/>
</dbReference>
<feature type="domain" description="Rieske" evidence="14">
    <location>
        <begin position="79"/>
        <end position="189"/>
    </location>
</feature>
<keyword evidence="6" id="KW-0001">2Fe-2S</keyword>
<evidence type="ECO:0000313" key="16">
    <source>
        <dbReference type="Proteomes" id="UP001418222"/>
    </source>
</evidence>
<keyword evidence="12" id="KW-0411">Iron-sulfur</keyword>
<dbReference type="InterPro" id="IPR050584">
    <property type="entry name" value="Cholesterol_7-desaturase"/>
</dbReference>
<evidence type="ECO:0000256" key="9">
    <source>
        <dbReference type="ARBA" id="ARBA00022989"/>
    </source>
</evidence>
<dbReference type="GO" id="GO:0051537">
    <property type="term" value="F:2 iron, 2 sulfur cluster binding"/>
    <property type="evidence" value="ECO:0007669"/>
    <property type="project" value="UniProtKB-KW"/>
</dbReference>
<dbReference type="GO" id="GO:0009507">
    <property type="term" value="C:chloroplast"/>
    <property type="evidence" value="ECO:0007669"/>
    <property type="project" value="UniProtKB-SubCell"/>
</dbReference>
<dbReference type="Pfam" id="PF08417">
    <property type="entry name" value="PaO"/>
    <property type="match status" value="1"/>
</dbReference>
<evidence type="ECO:0000256" key="5">
    <source>
        <dbReference type="ARBA" id="ARBA00022692"/>
    </source>
</evidence>
<evidence type="ECO:0000256" key="1">
    <source>
        <dbReference type="ARBA" id="ARBA00004229"/>
    </source>
</evidence>
<dbReference type="PANTHER" id="PTHR21266:SF32">
    <property type="entry name" value="CHOLESTEROL 7-DESATURASE NVD"/>
    <property type="match status" value="1"/>
</dbReference>
<dbReference type="Pfam" id="PF00355">
    <property type="entry name" value="Rieske"/>
    <property type="match status" value="1"/>
</dbReference>
<accession>A0AAP0C1I0</accession>
<keyword evidence="4" id="KW-0934">Plastid</keyword>
<keyword evidence="8" id="KW-0809">Transit peptide</keyword>
<dbReference type="SUPFAM" id="SSF50022">
    <property type="entry name" value="ISP domain"/>
    <property type="match status" value="1"/>
</dbReference>
<dbReference type="AlphaFoldDB" id="A0AAP0C1I0"/>
<keyword evidence="16" id="KW-1185">Reference proteome</keyword>
<dbReference type="Gene3D" id="2.102.10.10">
    <property type="entry name" value="Rieske [2Fe-2S] iron-sulphur domain"/>
    <property type="match status" value="1"/>
</dbReference>
<dbReference type="CDD" id="cd03480">
    <property type="entry name" value="Rieske_RO_Alpha_PaO"/>
    <property type="match status" value="1"/>
</dbReference>
<keyword evidence="10" id="KW-0560">Oxidoreductase</keyword>
<name>A0AAP0C1I0_9ASPA</name>
<dbReference type="GO" id="GO:0046872">
    <property type="term" value="F:metal ion binding"/>
    <property type="evidence" value="ECO:0007669"/>
    <property type="project" value="UniProtKB-KW"/>
</dbReference>
<evidence type="ECO:0000256" key="7">
    <source>
        <dbReference type="ARBA" id="ARBA00022723"/>
    </source>
</evidence>